<keyword evidence="1" id="KW-1133">Transmembrane helix</keyword>
<sequence length="151" mass="16171">MDGQLLDQLGTFLQDRWFVIVGAVIVLLIIINVVKTVLKWVLVLALVAGVYFYGADYIGNIKDIGALKNLGAEVASTLKTEALKAMAGEAADATYQSGGDGTFTITTKNLELKGQAGSDEVNVSFRGQSLGKVKIDDTVRVFIETSKKNIS</sequence>
<evidence type="ECO:0000313" key="2">
    <source>
        <dbReference type="EMBL" id="MFD2613744.1"/>
    </source>
</evidence>
<keyword evidence="1" id="KW-0472">Membrane</keyword>
<accession>A0ABW5PGW0</accession>
<comment type="caution">
    <text evidence="2">The sequence shown here is derived from an EMBL/GenBank/DDBJ whole genome shotgun (WGS) entry which is preliminary data.</text>
</comment>
<reference evidence="3" key="1">
    <citation type="journal article" date="2019" name="Int. J. Syst. Evol. Microbiol.">
        <title>The Global Catalogue of Microorganisms (GCM) 10K type strain sequencing project: providing services to taxonomists for standard genome sequencing and annotation.</title>
        <authorList>
            <consortium name="The Broad Institute Genomics Platform"/>
            <consortium name="The Broad Institute Genome Sequencing Center for Infectious Disease"/>
            <person name="Wu L."/>
            <person name="Ma J."/>
        </authorList>
    </citation>
    <scope>NUCLEOTIDE SEQUENCE [LARGE SCALE GENOMIC DNA]</scope>
    <source>
        <strain evidence="3">KCTC 3950</strain>
    </source>
</reference>
<proteinExistence type="predicted"/>
<dbReference type="EMBL" id="JBHUME010000008">
    <property type="protein sequence ID" value="MFD2613744.1"/>
    <property type="molecule type" value="Genomic_DNA"/>
</dbReference>
<feature type="transmembrane region" description="Helical" evidence="1">
    <location>
        <begin position="17"/>
        <end position="34"/>
    </location>
</feature>
<feature type="transmembrane region" description="Helical" evidence="1">
    <location>
        <begin position="40"/>
        <end position="59"/>
    </location>
</feature>
<dbReference type="Proteomes" id="UP001597541">
    <property type="component" value="Unassembled WGS sequence"/>
</dbReference>
<protein>
    <submittedName>
        <fullName evidence="2">Uncharacterized protein</fullName>
    </submittedName>
</protein>
<evidence type="ECO:0000256" key="1">
    <source>
        <dbReference type="SAM" id="Phobius"/>
    </source>
</evidence>
<evidence type="ECO:0000313" key="3">
    <source>
        <dbReference type="Proteomes" id="UP001597541"/>
    </source>
</evidence>
<keyword evidence="1" id="KW-0812">Transmembrane</keyword>
<keyword evidence="3" id="KW-1185">Reference proteome</keyword>
<dbReference type="RefSeq" id="WP_377603806.1">
    <property type="nucleotide sequence ID" value="NZ_JBHUME010000008.1"/>
</dbReference>
<gene>
    <name evidence="2" type="ORF">ACFSUF_15030</name>
</gene>
<name>A0ABW5PGW0_9BACL</name>
<organism evidence="2 3">
    <name type="scientific">Paenibacillus gansuensis</name>
    <dbReference type="NCBI Taxonomy" id="306542"/>
    <lineage>
        <taxon>Bacteria</taxon>
        <taxon>Bacillati</taxon>
        <taxon>Bacillota</taxon>
        <taxon>Bacilli</taxon>
        <taxon>Bacillales</taxon>
        <taxon>Paenibacillaceae</taxon>
        <taxon>Paenibacillus</taxon>
    </lineage>
</organism>